<dbReference type="SUPFAM" id="SSF53098">
    <property type="entry name" value="Ribonuclease H-like"/>
    <property type="match status" value="1"/>
</dbReference>
<dbReference type="PANTHER" id="PTHR33116">
    <property type="entry name" value="REVERSE TRANSCRIPTASE ZINC-BINDING DOMAIN-CONTAINING PROTEIN-RELATED-RELATED"/>
    <property type="match status" value="1"/>
</dbReference>
<evidence type="ECO:0000313" key="5">
    <source>
        <dbReference type="Proteomes" id="UP000324705"/>
    </source>
</evidence>
<protein>
    <recommendedName>
        <fullName evidence="6">Reverse transcriptase zinc-binding domain-containing protein</fullName>
    </recommendedName>
</protein>
<dbReference type="Proteomes" id="UP000324705">
    <property type="component" value="Chromosome 5B"/>
</dbReference>
<dbReference type="AlphaFoldDB" id="A0A9R1AMV0"/>
<dbReference type="Pfam" id="PF13966">
    <property type="entry name" value="zf-RVT"/>
    <property type="match status" value="1"/>
</dbReference>
<dbReference type="InterPro" id="IPR012337">
    <property type="entry name" value="RNaseH-like_sf"/>
</dbReference>
<dbReference type="PANTHER" id="PTHR33116:SF86">
    <property type="entry name" value="REVERSE TRANSCRIPTASE DOMAIN-CONTAINING PROTEIN"/>
    <property type="match status" value="1"/>
</dbReference>
<accession>A0A9R1AMV0</accession>
<organism evidence="4 5">
    <name type="scientific">Triticum turgidum subsp. durum</name>
    <name type="common">Durum wheat</name>
    <name type="synonym">Triticum durum</name>
    <dbReference type="NCBI Taxonomy" id="4567"/>
    <lineage>
        <taxon>Eukaryota</taxon>
        <taxon>Viridiplantae</taxon>
        <taxon>Streptophyta</taxon>
        <taxon>Embryophyta</taxon>
        <taxon>Tracheophyta</taxon>
        <taxon>Spermatophyta</taxon>
        <taxon>Magnoliopsida</taxon>
        <taxon>Liliopsida</taxon>
        <taxon>Poales</taxon>
        <taxon>Poaceae</taxon>
        <taxon>BOP clade</taxon>
        <taxon>Pooideae</taxon>
        <taxon>Triticodae</taxon>
        <taxon>Triticeae</taxon>
        <taxon>Triticinae</taxon>
        <taxon>Triticum</taxon>
    </lineage>
</organism>
<name>A0A9R1AMV0_TRITD</name>
<evidence type="ECO:0000259" key="3">
    <source>
        <dbReference type="Pfam" id="PF13966"/>
    </source>
</evidence>
<proteinExistence type="predicted"/>
<dbReference type="GO" id="GO:0003676">
    <property type="term" value="F:nucleic acid binding"/>
    <property type="evidence" value="ECO:0007669"/>
    <property type="project" value="InterPro"/>
</dbReference>
<feature type="region of interest" description="Disordered" evidence="1">
    <location>
        <begin position="446"/>
        <end position="465"/>
    </location>
</feature>
<dbReference type="Gene3D" id="3.30.420.10">
    <property type="entry name" value="Ribonuclease H-like superfamily/Ribonuclease H"/>
    <property type="match status" value="1"/>
</dbReference>
<dbReference type="CDD" id="cd06222">
    <property type="entry name" value="RNase_H_like"/>
    <property type="match status" value="1"/>
</dbReference>
<sequence length="604" mass="68001">MPSDIGNSKNGAFKYLKDSLWSKVQGWIANTMSSAGKEVLVKAVAQAVHVFSMSCFKLPRGLCEHLNKLIRKFWWGSKEGKRKPHWVSWQIMTQPKGMGGLGFKDFELFNLAMLARQAWRLLQHPNTLCARILRSIYHPQSDILEAQLGGHPSQVWRAVIEGRDTLKQGLIRRIGNEETTYIWRDNWIPREEMLRPYGCLATHPPARVSELIDHTSASWDRARVEATFLPMDSRIILSIPLCTRNLPDFWSWHYEKHGVFSVKSAYRMIVATKQRREAWLDGNPGSSNSNAEEGSWKTLWKTPVPAKVRMFLWRLSKHSLPTNDVRAHRHMADSASCGLCGAPDSWRHSPLECAASRCVWALIDNELVHKMTTVTEPNAKHWLFSLMEMLEHDKFVLLSVTLWAIWSARRKAIHEGIFQSPQSTQAFIRRFIDDLQITSAQQKPTPARVPVSVTSARPRAKAPPSGYAKIHVDAAVRHERGGAAVAVCRDEGGNYLGSSALVVYGVSNPTILEATACREALALAEDMNLTHCVISSDCKQVVSDITNGTLGAHGAIIAEIRAKAELHNLKFIFKGRAVNYEAHRLARFSISQGLGRHVSHLQRE</sequence>
<feature type="domain" description="Reverse transcriptase zinc-binding" evidence="3">
    <location>
        <begin position="260"/>
        <end position="360"/>
    </location>
</feature>
<evidence type="ECO:0000259" key="2">
    <source>
        <dbReference type="Pfam" id="PF13456"/>
    </source>
</evidence>
<dbReference type="InterPro" id="IPR002156">
    <property type="entry name" value="RNaseH_domain"/>
</dbReference>
<dbReference type="EMBL" id="LT934120">
    <property type="protein sequence ID" value="VAI33703.1"/>
    <property type="molecule type" value="Genomic_DNA"/>
</dbReference>
<dbReference type="InterPro" id="IPR044730">
    <property type="entry name" value="RNase_H-like_dom_plant"/>
</dbReference>
<dbReference type="Gramene" id="TRITD5Bv1G149100.1">
    <property type="protein sequence ID" value="TRITD5Bv1G149100.1"/>
    <property type="gene ID" value="TRITD5Bv1G149100"/>
</dbReference>
<gene>
    <name evidence="4" type="ORF">TRITD_5Bv1G149100</name>
</gene>
<dbReference type="GO" id="GO:0004523">
    <property type="term" value="F:RNA-DNA hybrid ribonuclease activity"/>
    <property type="evidence" value="ECO:0007669"/>
    <property type="project" value="InterPro"/>
</dbReference>
<feature type="domain" description="RNase H type-1" evidence="2">
    <location>
        <begin position="472"/>
        <end position="588"/>
    </location>
</feature>
<keyword evidence="5" id="KW-1185">Reference proteome</keyword>
<dbReference type="InterPro" id="IPR026960">
    <property type="entry name" value="RVT-Znf"/>
</dbReference>
<reference evidence="4 5" key="1">
    <citation type="submission" date="2017-09" db="EMBL/GenBank/DDBJ databases">
        <authorList>
            <consortium name="International Durum Wheat Genome Sequencing Consortium (IDWGSC)"/>
            <person name="Milanesi L."/>
        </authorList>
    </citation>
    <scope>NUCLEOTIDE SEQUENCE [LARGE SCALE GENOMIC DNA]</scope>
    <source>
        <strain evidence="5">cv. Svevo</strain>
    </source>
</reference>
<evidence type="ECO:0000313" key="4">
    <source>
        <dbReference type="EMBL" id="VAI33703.1"/>
    </source>
</evidence>
<evidence type="ECO:0008006" key="6">
    <source>
        <dbReference type="Google" id="ProtNLM"/>
    </source>
</evidence>
<evidence type="ECO:0000256" key="1">
    <source>
        <dbReference type="SAM" id="MobiDB-lite"/>
    </source>
</evidence>
<dbReference type="InterPro" id="IPR036397">
    <property type="entry name" value="RNaseH_sf"/>
</dbReference>
<dbReference type="Pfam" id="PF13456">
    <property type="entry name" value="RVT_3"/>
    <property type="match status" value="1"/>
</dbReference>
<dbReference type="OMA" id="LMERINC"/>